<comment type="caution">
    <text evidence="2">The sequence shown here is derived from an EMBL/GenBank/DDBJ whole genome shotgun (WGS) entry which is preliminary data.</text>
</comment>
<gene>
    <name evidence="2" type="ORF">B0I35DRAFT_433407</name>
</gene>
<dbReference type="EMBL" id="JAGPNK010000008">
    <property type="protein sequence ID" value="KAH7316559.1"/>
    <property type="molecule type" value="Genomic_DNA"/>
</dbReference>
<proteinExistence type="predicted"/>
<feature type="transmembrane region" description="Helical" evidence="1">
    <location>
        <begin position="161"/>
        <end position="183"/>
    </location>
</feature>
<dbReference type="OrthoDB" id="3057599at2759"/>
<dbReference type="Proteomes" id="UP000813444">
    <property type="component" value="Unassembled WGS sequence"/>
</dbReference>
<keyword evidence="1" id="KW-0812">Transmembrane</keyword>
<evidence type="ECO:0000313" key="3">
    <source>
        <dbReference type="Proteomes" id="UP000813444"/>
    </source>
</evidence>
<dbReference type="PANTHER" id="PTHR37544">
    <property type="entry name" value="SPRAY-RELATED"/>
    <property type="match status" value="1"/>
</dbReference>
<feature type="transmembrane region" description="Helical" evidence="1">
    <location>
        <begin position="571"/>
        <end position="595"/>
    </location>
</feature>
<sequence length="724" mass="81061">MDNAARIMNIKDELALAAGRVTPGVDDTPYIQYAIDALTRGRRDSYPSFNFLSGSTDDYMPEAPPSQRLLDEDTEYIPGPPPMSARFNDQHMRSTPARYEPVPDAPKAVPAEKAHAHKVSAPHVTTPDRWGAVTKDMRQGIDPRDKTYPPLTYKPRILRPFSMLILMTMCFAMLAALIFSAVYSDLVTGLAEYPGTMYSGRYFIFRILPQILASVILLYAQAIVTASFRTLPFTVMAREDPRDRRLALFRDLYPKSFLLPQLVGPWQLKLFSIATWLTLFTVPLQSAAFTCVLVEGEWIWAAVQGVIWALVFIYVFLVVSTAIIMVYWFGQWTGLLWDVRSIADLLPLLNRSNSMASYQQAAHPDQAEDLKSRLHDRWFDRLGYWQSENRQTPGVWYAIGSSAVGFDKQAKATYSATAKRASYDGSVESRDFPTKDYMGGSSYKYLPWHLRDGPVFTFVGVATVLLAGLLVVCFLPQTRIQDGFLPLVSANPGSATFSAANFLYSFLPSLLGMVLFLLFQSIDISLRILQPWAELRSADGSVAHKSILLDYPACLPLRCTFKAIRNGHMRVALTSLMSLLFVFIPVLSGGLFMALTRQDGQVRMFPSMPVLGVLLALFVVYVACLAVMVPGRAQLRLPHPVTSLAGIISLCAAEELTQDAAFRAVRSREDLEGRLGLGRDDPREESTWFFGVVPGRDENLLSVRRLKRFTEKQVRSLRSSRSMV</sequence>
<protein>
    <recommendedName>
        <fullName evidence="4">Phosphoribosylaminoimidazole-succinocarboxamide synthase</fullName>
    </recommendedName>
</protein>
<name>A0A8K0WPK4_9HYPO</name>
<organism evidence="2 3">
    <name type="scientific">Stachybotrys elegans</name>
    <dbReference type="NCBI Taxonomy" id="80388"/>
    <lineage>
        <taxon>Eukaryota</taxon>
        <taxon>Fungi</taxon>
        <taxon>Dikarya</taxon>
        <taxon>Ascomycota</taxon>
        <taxon>Pezizomycotina</taxon>
        <taxon>Sordariomycetes</taxon>
        <taxon>Hypocreomycetidae</taxon>
        <taxon>Hypocreales</taxon>
        <taxon>Stachybotryaceae</taxon>
        <taxon>Stachybotrys</taxon>
    </lineage>
</organism>
<keyword evidence="1" id="KW-1133">Transmembrane helix</keyword>
<feature type="transmembrane region" description="Helical" evidence="1">
    <location>
        <begin position="203"/>
        <end position="228"/>
    </location>
</feature>
<feature type="transmembrane region" description="Helical" evidence="1">
    <location>
        <begin position="455"/>
        <end position="477"/>
    </location>
</feature>
<feature type="transmembrane region" description="Helical" evidence="1">
    <location>
        <begin position="276"/>
        <end position="300"/>
    </location>
</feature>
<dbReference type="InterPro" id="IPR021840">
    <property type="entry name" value="DUF3433"/>
</dbReference>
<dbReference type="AlphaFoldDB" id="A0A8K0WPK4"/>
<dbReference type="Pfam" id="PF11915">
    <property type="entry name" value="DUF3433"/>
    <property type="match status" value="1"/>
</dbReference>
<evidence type="ECO:0000256" key="1">
    <source>
        <dbReference type="SAM" id="Phobius"/>
    </source>
</evidence>
<dbReference type="PANTHER" id="PTHR37544:SF1">
    <property type="entry name" value="PHOSPHORIBOSYLAMINOIMIDAZOLE-SUCCINOCARBOXAMIDE SYNTHASE"/>
    <property type="match status" value="1"/>
</dbReference>
<evidence type="ECO:0000313" key="2">
    <source>
        <dbReference type="EMBL" id="KAH7316559.1"/>
    </source>
</evidence>
<feature type="transmembrane region" description="Helical" evidence="1">
    <location>
        <begin position="306"/>
        <end position="330"/>
    </location>
</feature>
<accession>A0A8K0WPK4</accession>
<keyword evidence="1" id="KW-0472">Membrane</keyword>
<feature type="transmembrane region" description="Helical" evidence="1">
    <location>
        <begin position="497"/>
        <end position="519"/>
    </location>
</feature>
<evidence type="ECO:0008006" key="4">
    <source>
        <dbReference type="Google" id="ProtNLM"/>
    </source>
</evidence>
<feature type="transmembrane region" description="Helical" evidence="1">
    <location>
        <begin position="607"/>
        <end position="629"/>
    </location>
</feature>
<keyword evidence="3" id="KW-1185">Reference proteome</keyword>
<reference evidence="2" key="1">
    <citation type="journal article" date="2021" name="Nat. Commun.">
        <title>Genetic determinants of endophytism in the Arabidopsis root mycobiome.</title>
        <authorList>
            <person name="Mesny F."/>
            <person name="Miyauchi S."/>
            <person name="Thiergart T."/>
            <person name="Pickel B."/>
            <person name="Atanasova L."/>
            <person name="Karlsson M."/>
            <person name="Huettel B."/>
            <person name="Barry K.W."/>
            <person name="Haridas S."/>
            <person name="Chen C."/>
            <person name="Bauer D."/>
            <person name="Andreopoulos W."/>
            <person name="Pangilinan J."/>
            <person name="LaButti K."/>
            <person name="Riley R."/>
            <person name="Lipzen A."/>
            <person name="Clum A."/>
            <person name="Drula E."/>
            <person name="Henrissat B."/>
            <person name="Kohler A."/>
            <person name="Grigoriev I.V."/>
            <person name="Martin F.M."/>
            <person name="Hacquard S."/>
        </authorList>
    </citation>
    <scope>NUCLEOTIDE SEQUENCE</scope>
    <source>
        <strain evidence="2">MPI-CAGE-CH-0235</strain>
    </source>
</reference>